<evidence type="ECO:0000256" key="7">
    <source>
        <dbReference type="SAM" id="Phobius"/>
    </source>
</evidence>
<evidence type="ECO:0000256" key="3">
    <source>
        <dbReference type="ARBA" id="ARBA00022692"/>
    </source>
</evidence>
<feature type="region of interest" description="Disordered" evidence="6">
    <location>
        <begin position="62"/>
        <end position="114"/>
    </location>
</feature>
<dbReference type="CDD" id="cd00174">
    <property type="entry name" value="SH3"/>
    <property type="match status" value="1"/>
</dbReference>
<feature type="transmembrane region" description="Helical" evidence="7">
    <location>
        <begin position="479"/>
        <end position="499"/>
    </location>
</feature>
<feature type="transmembrane region" description="Helical" evidence="7">
    <location>
        <begin position="660"/>
        <end position="679"/>
    </location>
</feature>
<dbReference type="AlphaFoldDB" id="K1PQW1"/>
<keyword evidence="3 7" id="KW-0812">Transmembrane</keyword>
<dbReference type="GO" id="GO:0016020">
    <property type="term" value="C:membrane"/>
    <property type="evidence" value="ECO:0007669"/>
    <property type="project" value="UniProtKB-SubCell"/>
</dbReference>
<dbReference type="InParanoid" id="K1PQW1"/>
<dbReference type="InterPro" id="IPR012858">
    <property type="entry name" value="DC_STAMP-like"/>
</dbReference>
<dbReference type="Pfam" id="PF00018">
    <property type="entry name" value="SH3_1"/>
    <property type="match status" value="1"/>
</dbReference>
<comment type="subcellular location">
    <subcellularLocation>
        <location evidence="1">Membrane</location>
        <topology evidence="1">Multi-pass membrane protein</topology>
    </subcellularLocation>
</comment>
<feature type="compositionally biased region" description="Basic and acidic residues" evidence="6">
    <location>
        <begin position="102"/>
        <end position="114"/>
    </location>
</feature>
<dbReference type="InterPro" id="IPR036028">
    <property type="entry name" value="SH3-like_dom_sf"/>
</dbReference>
<evidence type="ECO:0000256" key="2">
    <source>
        <dbReference type="ARBA" id="ARBA00022443"/>
    </source>
</evidence>
<gene>
    <name evidence="8" type="ORF">CGI_10014256</name>
</gene>
<dbReference type="HOGENOM" id="CLU_015030_0_0_1"/>
<protein>
    <submittedName>
        <fullName evidence="8">DC-STAMP domain-containing protein 2</fullName>
    </submittedName>
</protein>
<proteinExistence type="predicted"/>
<dbReference type="PANTHER" id="PTHR21041">
    <property type="entry name" value="DENDRITIC CELL-SPECIFIC TRANSMEMBRANE PROTEIN"/>
    <property type="match status" value="1"/>
</dbReference>
<dbReference type="Gene3D" id="2.30.30.40">
    <property type="entry name" value="SH3 Domains"/>
    <property type="match status" value="1"/>
</dbReference>
<feature type="transmembrane region" description="Helical" evidence="7">
    <location>
        <begin position="194"/>
        <end position="223"/>
    </location>
</feature>
<keyword evidence="2" id="KW-0728">SH3 domain</keyword>
<name>K1PQW1_MAGGI</name>
<dbReference type="EMBL" id="JH818924">
    <property type="protein sequence ID" value="EKC24013.1"/>
    <property type="molecule type" value="Genomic_DNA"/>
</dbReference>
<dbReference type="SUPFAM" id="SSF50044">
    <property type="entry name" value="SH3-domain"/>
    <property type="match status" value="1"/>
</dbReference>
<dbReference type="InterPro" id="IPR051856">
    <property type="entry name" value="CSR-E3_Ligase_Protein"/>
</dbReference>
<evidence type="ECO:0000313" key="8">
    <source>
        <dbReference type="EMBL" id="EKC24013.1"/>
    </source>
</evidence>
<dbReference type="PANTHER" id="PTHR21041:SF9">
    <property type="entry name" value="DENDRITIC CELL-SPECIFIC TRANSMEMBRANE PROTEIN-LIKE DOMAIN-CONTAINING PROTEIN"/>
    <property type="match status" value="1"/>
</dbReference>
<feature type="transmembrane region" description="Helical" evidence="7">
    <location>
        <begin position="569"/>
        <end position="593"/>
    </location>
</feature>
<accession>K1PQW1</accession>
<feature type="transmembrane region" description="Helical" evidence="7">
    <location>
        <begin position="163"/>
        <end position="188"/>
    </location>
</feature>
<sequence>MAEQDLSREYKVIKDYPSSAPQNLELRKGDYITHVKPLNNEWALGRKVGTDETGFFPVSYTEYSRQSPELPRNPHRTTMIIPEDQNDSDDETPNVLKQKTPLPEKGDKKAEQGRYDQPGQFEMSEIPIQTNNGNLIEELSQRLRTGFPVNALSPKTSRIIRRIVLMVCGILLGALFCGGLFSICVYSFGYTYRVSGIITGVAFLLVLIGAVGSRFLSCCLLLVVPSLFTSQGRGLVLAAIFILLMSGPGSNIAYNTVEVSRCLACVADLIQNQLMQLGKQILQPLYRIASALKNVFQTVVDALTPVVNTINSIVSELESFLSTVEKIAAEISNVFSSCEKTMADAKSSCINGIKKAEKDCEDAVNAAVKWLEDAAKTVVNAVKRKRSLASSICGILGKVDVVCSVLDIPAYLCKAINFVSGELSSAASAAMSEFNKFKNEFVFGFNSSFDFDMNITSSKTASQIVTEVLADITSKVSSITTISGIISQALGVTVLFLFIKSVIYMTRYMKQDFYDNIYISPEFIEYDEKCKKSGRESVLPLKFREHSRYIITSLPFPTGQELSSALSGLAAFFTHFGIAVVVIGFDYALYYLLVLIGNYGQVAVLSSSVSSLNITVEGSGFLANFFRDLIANLDLNVNMTVEFNITNCLPNPSLPSESNIPVFSLLYGGVLFLVFVQMYSHRIRRVITSHFYPDREEERCRLLHELIRHRRKTLFTWVRQRLQIRRHDVDNRVSIRGLLEYSSIGIFCKPFLDICLPRKATCISCEEEASGNVSFRKCKQCKSLYCKNCFEMFQNNCLLCHAKQQMKPGKK</sequence>
<dbReference type="SMART" id="SM00326">
    <property type="entry name" value="SH3"/>
    <property type="match status" value="1"/>
</dbReference>
<evidence type="ECO:0000256" key="5">
    <source>
        <dbReference type="ARBA" id="ARBA00023136"/>
    </source>
</evidence>
<evidence type="ECO:0000256" key="1">
    <source>
        <dbReference type="ARBA" id="ARBA00004141"/>
    </source>
</evidence>
<keyword evidence="4 7" id="KW-1133">Transmembrane helix</keyword>
<evidence type="ECO:0000256" key="4">
    <source>
        <dbReference type="ARBA" id="ARBA00022989"/>
    </source>
</evidence>
<evidence type="ECO:0000256" key="6">
    <source>
        <dbReference type="SAM" id="MobiDB-lite"/>
    </source>
</evidence>
<reference evidence="8" key="1">
    <citation type="journal article" date="2012" name="Nature">
        <title>The oyster genome reveals stress adaptation and complexity of shell formation.</title>
        <authorList>
            <person name="Zhang G."/>
            <person name="Fang X."/>
            <person name="Guo X."/>
            <person name="Li L."/>
            <person name="Luo R."/>
            <person name="Xu F."/>
            <person name="Yang P."/>
            <person name="Zhang L."/>
            <person name="Wang X."/>
            <person name="Qi H."/>
            <person name="Xiong Z."/>
            <person name="Que H."/>
            <person name="Xie Y."/>
            <person name="Holland P.W."/>
            <person name="Paps J."/>
            <person name="Zhu Y."/>
            <person name="Wu F."/>
            <person name="Chen Y."/>
            <person name="Wang J."/>
            <person name="Peng C."/>
            <person name="Meng J."/>
            <person name="Yang L."/>
            <person name="Liu J."/>
            <person name="Wen B."/>
            <person name="Zhang N."/>
            <person name="Huang Z."/>
            <person name="Zhu Q."/>
            <person name="Feng Y."/>
            <person name="Mount A."/>
            <person name="Hedgecock D."/>
            <person name="Xu Z."/>
            <person name="Liu Y."/>
            <person name="Domazet-Loso T."/>
            <person name="Du Y."/>
            <person name="Sun X."/>
            <person name="Zhang S."/>
            <person name="Liu B."/>
            <person name="Cheng P."/>
            <person name="Jiang X."/>
            <person name="Li J."/>
            <person name="Fan D."/>
            <person name="Wang W."/>
            <person name="Fu W."/>
            <person name="Wang T."/>
            <person name="Wang B."/>
            <person name="Zhang J."/>
            <person name="Peng Z."/>
            <person name="Li Y."/>
            <person name="Li N."/>
            <person name="Wang J."/>
            <person name="Chen M."/>
            <person name="He Y."/>
            <person name="Tan F."/>
            <person name="Song X."/>
            <person name="Zheng Q."/>
            <person name="Huang R."/>
            <person name="Yang H."/>
            <person name="Du X."/>
            <person name="Chen L."/>
            <person name="Yang M."/>
            <person name="Gaffney P.M."/>
            <person name="Wang S."/>
            <person name="Luo L."/>
            <person name="She Z."/>
            <person name="Ming Y."/>
            <person name="Huang W."/>
            <person name="Zhang S."/>
            <person name="Huang B."/>
            <person name="Zhang Y."/>
            <person name="Qu T."/>
            <person name="Ni P."/>
            <person name="Miao G."/>
            <person name="Wang J."/>
            <person name="Wang Q."/>
            <person name="Steinberg C.E."/>
            <person name="Wang H."/>
            <person name="Li N."/>
            <person name="Qian L."/>
            <person name="Zhang G."/>
            <person name="Li Y."/>
            <person name="Yang H."/>
            <person name="Liu X."/>
            <person name="Wang J."/>
            <person name="Yin Y."/>
            <person name="Wang J."/>
        </authorList>
    </citation>
    <scope>NUCLEOTIDE SEQUENCE [LARGE SCALE GENOMIC DNA]</scope>
    <source>
        <strain evidence="8">05x7-T-G4-1.051#20</strain>
    </source>
</reference>
<dbReference type="InterPro" id="IPR001452">
    <property type="entry name" value="SH3_domain"/>
</dbReference>
<dbReference type="Pfam" id="PF07782">
    <property type="entry name" value="DC_STAMP"/>
    <property type="match status" value="1"/>
</dbReference>
<dbReference type="Pfam" id="PF26039">
    <property type="entry name" value="Dcst2"/>
    <property type="match status" value="1"/>
</dbReference>
<organism evidence="8">
    <name type="scientific">Magallana gigas</name>
    <name type="common">Pacific oyster</name>
    <name type="synonym">Crassostrea gigas</name>
    <dbReference type="NCBI Taxonomy" id="29159"/>
    <lineage>
        <taxon>Eukaryota</taxon>
        <taxon>Metazoa</taxon>
        <taxon>Spiralia</taxon>
        <taxon>Lophotrochozoa</taxon>
        <taxon>Mollusca</taxon>
        <taxon>Bivalvia</taxon>
        <taxon>Autobranchia</taxon>
        <taxon>Pteriomorphia</taxon>
        <taxon>Ostreida</taxon>
        <taxon>Ostreoidea</taxon>
        <taxon>Ostreidae</taxon>
        <taxon>Magallana</taxon>
    </lineage>
</organism>
<dbReference type="Gene3D" id="1.20.120.20">
    <property type="entry name" value="Apolipoprotein"/>
    <property type="match status" value="1"/>
</dbReference>
<keyword evidence="5 7" id="KW-0472">Membrane</keyword>
<dbReference type="PROSITE" id="PS50002">
    <property type="entry name" value="SH3"/>
    <property type="match status" value="1"/>
</dbReference>